<dbReference type="AlphaFoldDB" id="A0AAE1XSI2"/>
<dbReference type="EMBL" id="JACGWO010000010">
    <property type="protein sequence ID" value="KAK4417285.1"/>
    <property type="molecule type" value="Genomic_DNA"/>
</dbReference>
<proteinExistence type="predicted"/>
<gene>
    <name evidence="2" type="ORF">Salat_2554100</name>
</gene>
<dbReference type="Proteomes" id="UP001293254">
    <property type="component" value="Unassembled WGS sequence"/>
</dbReference>
<feature type="compositionally biased region" description="Gly residues" evidence="1">
    <location>
        <begin position="78"/>
        <end position="90"/>
    </location>
</feature>
<reference evidence="2" key="2">
    <citation type="journal article" date="2024" name="Plant">
        <title>Genomic evolution and insights into agronomic trait innovations of Sesamum species.</title>
        <authorList>
            <person name="Miao H."/>
            <person name="Wang L."/>
            <person name="Qu L."/>
            <person name="Liu H."/>
            <person name="Sun Y."/>
            <person name="Le M."/>
            <person name="Wang Q."/>
            <person name="Wei S."/>
            <person name="Zheng Y."/>
            <person name="Lin W."/>
            <person name="Duan Y."/>
            <person name="Cao H."/>
            <person name="Xiong S."/>
            <person name="Wang X."/>
            <person name="Wei L."/>
            <person name="Li C."/>
            <person name="Ma Q."/>
            <person name="Ju M."/>
            <person name="Zhao R."/>
            <person name="Li G."/>
            <person name="Mu C."/>
            <person name="Tian Q."/>
            <person name="Mei H."/>
            <person name="Zhang T."/>
            <person name="Gao T."/>
            <person name="Zhang H."/>
        </authorList>
    </citation>
    <scope>NUCLEOTIDE SEQUENCE</scope>
    <source>
        <strain evidence="2">3651</strain>
    </source>
</reference>
<evidence type="ECO:0000313" key="3">
    <source>
        <dbReference type="Proteomes" id="UP001293254"/>
    </source>
</evidence>
<organism evidence="2 3">
    <name type="scientific">Sesamum alatum</name>
    <dbReference type="NCBI Taxonomy" id="300844"/>
    <lineage>
        <taxon>Eukaryota</taxon>
        <taxon>Viridiplantae</taxon>
        <taxon>Streptophyta</taxon>
        <taxon>Embryophyta</taxon>
        <taxon>Tracheophyta</taxon>
        <taxon>Spermatophyta</taxon>
        <taxon>Magnoliopsida</taxon>
        <taxon>eudicotyledons</taxon>
        <taxon>Gunneridae</taxon>
        <taxon>Pentapetalae</taxon>
        <taxon>asterids</taxon>
        <taxon>lamiids</taxon>
        <taxon>Lamiales</taxon>
        <taxon>Pedaliaceae</taxon>
        <taxon>Sesamum</taxon>
    </lineage>
</organism>
<keyword evidence="3" id="KW-1185">Reference proteome</keyword>
<accession>A0AAE1XSI2</accession>
<feature type="compositionally biased region" description="Acidic residues" evidence="1">
    <location>
        <begin position="106"/>
        <end position="115"/>
    </location>
</feature>
<reference evidence="2" key="1">
    <citation type="submission" date="2020-06" db="EMBL/GenBank/DDBJ databases">
        <authorList>
            <person name="Li T."/>
            <person name="Hu X."/>
            <person name="Zhang T."/>
            <person name="Song X."/>
            <person name="Zhang H."/>
            <person name="Dai N."/>
            <person name="Sheng W."/>
            <person name="Hou X."/>
            <person name="Wei L."/>
        </authorList>
    </citation>
    <scope>NUCLEOTIDE SEQUENCE</scope>
    <source>
        <strain evidence="2">3651</strain>
        <tissue evidence="2">Leaf</tissue>
    </source>
</reference>
<sequence length="115" mass="12291">MSLQHDTGREKNLSLADNTRVLLLLCPSPPLPNDAGLLNSWRVVARWKSGGIGGGSVDGYILGFGPRLTDFRLSLRGWGEGVGGRNGGGDGSEKRRKRGKGKETGGNEEEEETGR</sequence>
<comment type="caution">
    <text evidence="2">The sequence shown here is derived from an EMBL/GenBank/DDBJ whole genome shotgun (WGS) entry which is preliminary data.</text>
</comment>
<protein>
    <submittedName>
        <fullName evidence="2">Uncharacterized protein</fullName>
    </submittedName>
</protein>
<evidence type="ECO:0000256" key="1">
    <source>
        <dbReference type="SAM" id="MobiDB-lite"/>
    </source>
</evidence>
<evidence type="ECO:0000313" key="2">
    <source>
        <dbReference type="EMBL" id="KAK4417285.1"/>
    </source>
</evidence>
<name>A0AAE1XSI2_9LAMI</name>
<feature type="region of interest" description="Disordered" evidence="1">
    <location>
        <begin position="77"/>
        <end position="115"/>
    </location>
</feature>